<evidence type="ECO:0000313" key="15">
    <source>
        <dbReference type="EMBL" id="MCG4766581.1"/>
    </source>
</evidence>
<dbReference type="NCBIfam" id="TIGR01865">
    <property type="entry name" value="cas_Csn1"/>
    <property type="match status" value="1"/>
</dbReference>
<dbReference type="InterPro" id="IPR032237">
    <property type="entry name" value="Cas9_PI"/>
</dbReference>
<comment type="function">
    <text evidence="13">CRISPR (clustered regularly interspaced short palindromic repeat) is an adaptive immune system that provides protection against mobile genetic elements (viruses, transposable elements and conjugative plasmids). CRISPR clusters contain spacers, sequences complementary to antecedent mobile elements, and target invading nucleic acids. CRISPR clusters are transcribed and processed into CRISPR RNA (crRNA). In type II CRISPR systems correct processing of pre-crRNA requires a trans-encoded small RNA (tracrRNA), endogenous ribonuclease 3 (rnc) and this protein. The tracrRNA serves as a guide for ribonuclease 3-aided processing of pre-crRNA. Subsequently Cas9/crRNA/tracrRNA endonucleolytically cleaves linear or circular dsDNA target complementary to the spacer; Cas9 is inactive in the absence of the 2 guide RNAs (gRNA). Cas9 recognizes the protospacer adjacent motif (PAM) in the CRISPR repeat sequences to help distinguish self versus nonself, as targets within the bacterial CRISPR locus do not have PAMs. PAM recognition is also required for catalytic activity.</text>
</comment>
<comment type="cofactor">
    <cofactor evidence="1 13">
        <name>Mg(2+)</name>
        <dbReference type="ChEBI" id="CHEBI:18420"/>
    </cofactor>
</comment>
<evidence type="ECO:0000256" key="6">
    <source>
        <dbReference type="ARBA" id="ARBA00022801"/>
    </source>
</evidence>
<evidence type="ECO:0000313" key="16">
    <source>
        <dbReference type="Proteomes" id="UP001199915"/>
    </source>
</evidence>
<keyword evidence="7 13" id="KW-0460">Magnesium</keyword>
<keyword evidence="4 13" id="KW-0479">Metal-binding</keyword>
<dbReference type="InterPro" id="IPR032240">
    <property type="entry name" value="Cas9_REC"/>
</dbReference>
<keyword evidence="6 13" id="KW-0378">Hydrolase</keyword>
<reference evidence="15" key="1">
    <citation type="submission" date="2022-01" db="EMBL/GenBank/DDBJ databases">
        <title>Collection of gut derived symbiotic bacterial strains cultured from healthy donors.</title>
        <authorList>
            <person name="Lin H."/>
            <person name="Kohout C."/>
            <person name="Waligurski E."/>
            <person name="Pamer E.G."/>
        </authorList>
    </citation>
    <scope>NUCLEOTIDE SEQUENCE</scope>
    <source>
        <strain evidence="15">DFI.5.49</strain>
    </source>
</reference>
<protein>
    <recommendedName>
        <fullName evidence="13">CRISPR-associated endonuclease Cas9</fullName>
        <ecNumber evidence="13">3.1.-.-</ecNumber>
    </recommendedName>
</protein>
<evidence type="ECO:0000256" key="3">
    <source>
        <dbReference type="ARBA" id="ARBA00022722"/>
    </source>
</evidence>
<dbReference type="GO" id="GO:0051607">
    <property type="term" value="P:defense response to virus"/>
    <property type="evidence" value="ECO:0007669"/>
    <property type="project" value="UniProtKB-UniRule"/>
</dbReference>
<comment type="caution">
    <text evidence="15">The sequence shown here is derived from an EMBL/GenBank/DDBJ whole genome shotgun (WGS) entry which is preliminary data.</text>
</comment>
<evidence type="ECO:0000256" key="2">
    <source>
        <dbReference type="ARBA" id="ARBA00005244"/>
    </source>
</evidence>
<accession>A0AAE3JTL0</accession>
<evidence type="ECO:0000256" key="11">
    <source>
        <dbReference type="ARBA" id="ARBA00023211"/>
    </source>
</evidence>
<dbReference type="Pfam" id="PF16592">
    <property type="entry name" value="Cas9_REC"/>
    <property type="match status" value="1"/>
</dbReference>
<feature type="active site" description="For RuvC-like nuclease domain" evidence="13">
    <location>
        <position position="10"/>
    </location>
</feature>
<dbReference type="GO" id="GO:0003677">
    <property type="term" value="F:DNA binding"/>
    <property type="evidence" value="ECO:0007669"/>
    <property type="project" value="UniProtKB-UniRule"/>
</dbReference>
<feature type="binding site" evidence="13">
    <location>
        <position position="971"/>
    </location>
    <ligand>
        <name>Mg(2+)</name>
        <dbReference type="ChEBI" id="CHEBI:18420"/>
        <label>2</label>
    </ligand>
</feature>
<feature type="binding site" evidence="13">
    <location>
        <position position="10"/>
    </location>
    <ligand>
        <name>Mg(2+)</name>
        <dbReference type="ChEBI" id="CHEBI:18420"/>
        <label>2</label>
    </ligand>
</feature>
<dbReference type="InterPro" id="IPR032239">
    <property type="entry name" value="Cas9-BH"/>
</dbReference>
<feature type="binding site" evidence="13">
    <location>
        <position position="763"/>
    </location>
    <ligand>
        <name>Mg(2+)</name>
        <dbReference type="ChEBI" id="CHEBI:18420"/>
        <label>2</label>
    </ligand>
</feature>
<dbReference type="GO" id="GO:0043571">
    <property type="term" value="P:maintenance of CRISPR repeat elements"/>
    <property type="evidence" value="ECO:0007669"/>
    <property type="project" value="UniProtKB-UniRule"/>
</dbReference>
<dbReference type="Pfam" id="PF22702">
    <property type="entry name" value="Cas9_RuvC"/>
    <property type="match status" value="1"/>
</dbReference>
<dbReference type="GO" id="GO:0003723">
    <property type="term" value="F:RNA binding"/>
    <property type="evidence" value="ECO:0007669"/>
    <property type="project" value="UniProtKB-UniRule"/>
</dbReference>
<evidence type="ECO:0000256" key="5">
    <source>
        <dbReference type="ARBA" id="ARBA00022759"/>
    </source>
</evidence>
<dbReference type="PROSITE" id="PS51749">
    <property type="entry name" value="HNH_CAS9"/>
    <property type="match status" value="1"/>
</dbReference>
<proteinExistence type="inferred from homology"/>
<name>A0AAE3JTL0_9FIRM</name>
<feature type="binding site" evidence="13">
    <location>
        <position position="763"/>
    </location>
    <ligand>
        <name>Mg(2+)</name>
        <dbReference type="ChEBI" id="CHEBI:18420"/>
        <label>1</label>
    </ligand>
</feature>
<feature type="active site" description="Proton acceptor for HNH nuclease domain" evidence="13">
    <location>
        <position position="840"/>
    </location>
</feature>
<evidence type="ECO:0000256" key="8">
    <source>
        <dbReference type="ARBA" id="ARBA00022884"/>
    </source>
</evidence>
<feature type="domain" description="HNH Cas9-type" evidence="14">
    <location>
        <begin position="765"/>
        <end position="920"/>
    </location>
</feature>
<evidence type="ECO:0000256" key="1">
    <source>
        <dbReference type="ARBA" id="ARBA00001946"/>
    </source>
</evidence>
<dbReference type="Proteomes" id="UP001199915">
    <property type="component" value="Unassembled WGS sequence"/>
</dbReference>
<keyword evidence="8 13" id="KW-0694">RNA-binding</keyword>
<sequence>MKGEYYLGLDMGSSSVGWAVTNEKYEILRAHGKTLWGVRLFDSAQTAEERRGFRTAKRRLDRRNWRIELLQKIFAEEVEKIDDGFFRRMKESRYWPEDKRDRQGKCPELPYALFADDDYTDKEYHKQFPTIYHLRKWLMETDETPDIRLIYLALHHMMKHRGHFLLNGNIEQVREFQTTFEQFLEAVRAEELGFSSKMGVERSKEIETILKDRTLTKSAKKTKAVKAMRAETSCEKEWLGLITGGTAKLGNLFWEKQMDTLERPKLCFADAGYEEYAGEIEAELGEKYALIEHAKAVYDWAVLADILQNYSSLSEAKVALYEKHKKDLKDLKKLVRENLSREEYQRLFAKKDEKTNYYAYIKAPKQCSQEDFYGYLKKNILGKISDVTKASCMQKEMEMGTFLPKQTVKDNSVIPYQIHLYELNAILKNLEDKVPLLKENGEKIQKIFTFRIPYYVGPLNGIRKKGEKSNWAVRKEGKIYPWNFDEMVDLEASAEQFIRRMTNKCTYLPSEDVLPKYSLLYSKYEVLNELNNLRLDGEKISVEQKQKIYEEVFQKSRKVTQKKLKNYLVKEGITGKEVEITGIDGDFKSSLTAYHDFKEKLTNLSLNQAEKECIILNVTLFGDDKAILKQRLKKLFPELTEKQRDSISKLPYRGWGRLSKVFLEETEAPAPETGEAWSIIRALWETNDNLMQLLSEKYLFASAIEEKNGNEQKKRDISYELVEELYVSPAVKRQIWQSLLIVKEICKVMGNPPKRVFIEMAREKTDQGRTSSRKKKLLELYKKCKAEEKDWIDEIEKRSDAEMRRDKLYLYYTQKGKCMYSGETIELEELWDNQKYDIDHIFPQSKVMDDSLDNRVLVKKKCNQMKEDKYPIDETVRKKMQPFWKSLVDAGLISEEKYKRLIRRNGFEPSELAGFISRQLVETRQSTKAAASILQQVIPDTQIVYVKAPTVSKFRKDFKFLKVREMNDYHHAKDAYLNIVVGNAYFVKFTSNPIHFIKENPGRSYNLKKMFEQERIERNGEIAWEGGNGTIVTVRKFMEKNNILVTRRSYEATGALFDQQIVKKGKGQVPIKSSDERLCDIQKYGGYNKEAGAYFVLAESEGKKGKKIRTIEYVPIRLKKEIQKSEENIIRYLEEERQLKNPRVLVPEIKIDTLFCVDGFYMWVSGRSGDQLLMQGANQLVLSQEETEILKKIVQYVERKKQNKELKIYDSDHLEEKKVVMLYETFLNKLTNTVYAKKLGAQAKTLTEKREKFKELCIEEKCIVLYEILHFFQCQSVTADLKLIGGSGRAGILYLNKNITDCSRIEMIHQSPTGIYEQAVDLNAL</sequence>
<dbReference type="Pfam" id="PF16593">
    <property type="entry name" value="Cas9-BH"/>
    <property type="match status" value="1"/>
</dbReference>
<feature type="binding site" evidence="13">
    <location>
        <position position="759"/>
    </location>
    <ligand>
        <name>Mg(2+)</name>
        <dbReference type="ChEBI" id="CHEBI:18420"/>
        <label>1</label>
    </ligand>
</feature>
<keyword evidence="5 13" id="KW-0255">Endonuclease</keyword>
<feature type="binding site" evidence="13">
    <location>
        <position position="10"/>
    </location>
    <ligand>
        <name>Mg(2+)</name>
        <dbReference type="ChEBI" id="CHEBI:18420"/>
        <label>1</label>
    </ligand>
</feature>
<comment type="similarity">
    <text evidence="2">Belongs to the CRISPR-associated protein Cas9 family. Subtype II-A subfamily.</text>
</comment>
<keyword evidence="9 13" id="KW-0051">Antiviral defense</keyword>
<gene>
    <name evidence="13 15" type="primary">cas9</name>
    <name evidence="15" type="ORF">L0N21_13855</name>
</gene>
<dbReference type="HAMAP" id="MF_01480">
    <property type="entry name" value="Cas9"/>
    <property type="match status" value="1"/>
</dbReference>
<keyword evidence="10 13" id="KW-0238">DNA-binding</keyword>
<dbReference type="EC" id="3.1.-.-" evidence="13"/>
<dbReference type="EMBL" id="JAKNFS010000021">
    <property type="protein sequence ID" value="MCG4766581.1"/>
    <property type="molecule type" value="Genomic_DNA"/>
</dbReference>
<comment type="subunit">
    <text evidence="12 13">Monomer. Binds crRNA and tracrRNA.</text>
</comment>
<dbReference type="GO" id="GO:0016787">
    <property type="term" value="F:hydrolase activity"/>
    <property type="evidence" value="ECO:0007669"/>
    <property type="project" value="UniProtKB-KW"/>
</dbReference>
<organism evidence="15 16">
    <name type="scientific">Fusicatenibacter saccharivorans</name>
    <dbReference type="NCBI Taxonomy" id="1150298"/>
    <lineage>
        <taxon>Bacteria</taxon>
        <taxon>Bacillati</taxon>
        <taxon>Bacillota</taxon>
        <taxon>Clostridia</taxon>
        <taxon>Lachnospirales</taxon>
        <taxon>Lachnospiraceae</taxon>
        <taxon>Fusicatenibacter</taxon>
    </lineage>
</organism>
<dbReference type="Pfam" id="PF16595">
    <property type="entry name" value="Cas9_PI"/>
    <property type="match status" value="1"/>
</dbReference>
<evidence type="ECO:0000256" key="13">
    <source>
        <dbReference type="HAMAP-Rule" id="MF_01480"/>
    </source>
</evidence>
<evidence type="ECO:0000256" key="10">
    <source>
        <dbReference type="ARBA" id="ARBA00023125"/>
    </source>
</evidence>
<dbReference type="Pfam" id="PF13395">
    <property type="entry name" value="HNH_4"/>
    <property type="match status" value="1"/>
</dbReference>
<evidence type="ECO:0000256" key="7">
    <source>
        <dbReference type="ARBA" id="ARBA00022842"/>
    </source>
</evidence>
<dbReference type="GO" id="GO:0046872">
    <property type="term" value="F:metal ion binding"/>
    <property type="evidence" value="ECO:0007669"/>
    <property type="project" value="UniProtKB-UniRule"/>
</dbReference>
<dbReference type="RefSeq" id="WP_238033479.1">
    <property type="nucleotide sequence ID" value="NZ_JAKNFS010000021.1"/>
</dbReference>
<evidence type="ECO:0000256" key="9">
    <source>
        <dbReference type="ARBA" id="ARBA00023118"/>
    </source>
</evidence>
<dbReference type="InterPro" id="IPR028629">
    <property type="entry name" value="Cas9"/>
</dbReference>
<comment type="similarity">
    <text evidence="13">Belongs to the CRISPR-associated Cas9 family.</text>
</comment>
<comment type="domain">
    <text evidence="13">Has 2 endonuclease domains. The discontinuous RuvC-like domain cleaves the target DNA noncomplementary to crRNA while the HNH nuclease domain cleaves the target DNA complementary to crRNA.</text>
</comment>
<keyword evidence="3 13" id="KW-0540">Nuclease</keyword>
<keyword evidence="11" id="KW-0464">Manganese</keyword>
<dbReference type="InterPro" id="IPR055228">
    <property type="entry name" value="Cas9_RuvC"/>
</dbReference>
<dbReference type="InterPro" id="IPR003615">
    <property type="entry name" value="HNH_nuc"/>
</dbReference>
<dbReference type="GO" id="GO:0004519">
    <property type="term" value="F:endonuclease activity"/>
    <property type="evidence" value="ECO:0007669"/>
    <property type="project" value="UniProtKB-UniRule"/>
</dbReference>
<evidence type="ECO:0000256" key="4">
    <source>
        <dbReference type="ARBA" id="ARBA00022723"/>
    </source>
</evidence>
<evidence type="ECO:0000259" key="14">
    <source>
        <dbReference type="PROSITE" id="PS51749"/>
    </source>
</evidence>
<dbReference type="InterPro" id="IPR033114">
    <property type="entry name" value="HNH_CAS9"/>
</dbReference>
<evidence type="ECO:0000256" key="12">
    <source>
        <dbReference type="ARBA" id="ARBA00046380"/>
    </source>
</evidence>
<dbReference type="Gene3D" id="1.10.30.50">
    <property type="match status" value="1"/>
</dbReference>